<evidence type="ECO:0000256" key="1">
    <source>
        <dbReference type="ARBA" id="ARBA00010552"/>
    </source>
</evidence>
<dbReference type="EMBL" id="CAJNOE010002056">
    <property type="protein sequence ID" value="CAF1465628.1"/>
    <property type="molecule type" value="Genomic_DNA"/>
</dbReference>
<dbReference type="InterPro" id="IPR006175">
    <property type="entry name" value="YjgF/YER057c/UK114"/>
</dbReference>
<organism evidence="3 5">
    <name type="scientific">Adineta steineri</name>
    <dbReference type="NCBI Taxonomy" id="433720"/>
    <lineage>
        <taxon>Eukaryota</taxon>
        <taxon>Metazoa</taxon>
        <taxon>Spiralia</taxon>
        <taxon>Gnathifera</taxon>
        <taxon>Rotifera</taxon>
        <taxon>Eurotatoria</taxon>
        <taxon>Bdelloidea</taxon>
        <taxon>Adinetida</taxon>
        <taxon>Adinetidae</taxon>
        <taxon>Adineta</taxon>
    </lineage>
</organism>
<dbReference type="Proteomes" id="UP000663860">
    <property type="component" value="Unassembled WGS sequence"/>
</dbReference>
<dbReference type="SUPFAM" id="SSF55298">
    <property type="entry name" value="YjgF-like"/>
    <property type="match status" value="1"/>
</dbReference>
<keyword evidence="2" id="KW-0175">Coiled coil</keyword>
<dbReference type="PANTHER" id="PTHR11803:SF58">
    <property type="entry name" value="PROTEIN HMF1-RELATED"/>
    <property type="match status" value="1"/>
</dbReference>
<evidence type="ECO:0000313" key="4">
    <source>
        <dbReference type="EMBL" id="CAF4105691.1"/>
    </source>
</evidence>
<evidence type="ECO:0000313" key="3">
    <source>
        <dbReference type="EMBL" id="CAF1465628.1"/>
    </source>
</evidence>
<dbReference type="GO" id="GO:0019239">
    <property type="term" value="F:deaminase activity"/>
    <property type="evidence" value="ECO:0007669"/>
    <property type="project" value="TreeGrafter"/>
</dbReference>
<feature type="coiled-coil region" evidence="2">
    <location>
        <begin position="23"/>
        <end position="50"/>
    </location>
</feature>
<gene>
    <name evidence="3" type="ORF">IZO911_LOCUS43171</name>
    <name evidence="4" type="ORF">KXQ929_LOCUS34790</name>
</gene>
<dbReference type="EMBL" id="CAJOBB010004848">
    <property type="protein sequence ID" value="CAF4105691.1"/>
    <property type="molecule type" value="Genomic_DNA"/>
</dbReference>
<accession>A0A815QMV5</accession>
<comment type="caution">
    <text evidence="3">The sequence shown here is derived from an EMBL/GenBank/DDBJ whole genome shotgun (WGS) entry which is preliminary data.</text>
</comment>
<dbReference type="GO" id="GO:0005829">
    <property type="term" value="C:cytosol"/>
    <property type="evidence" value="ECO:0007669"/>
    <property type="project" value="TreeGrafter"/>
</dbReference>
<dbReference type="PANTHER" id="PTHR11803">
    <property type="entry name" value="2-IMINOBUTANOATE/2-IMINOPROPANOATE DEAMINASE RIDA"/>
    <property type="match status" value="1"/>
</dbReference>
<protein>
    <submittedName>
        <fullName evidence="3">Uncharacterized protein</fullName>
    </submittedName>
</protein>
<dbReference type="AlphaFoldDB" id="A0A815QMV5"/>
<dbReference type="Pfam" id="PF01042">
    <property type="entry name" value="Ribonuc_L-PSP"/>
    <property type="match status" value="1"/>
</dbReference>
<comment type="similarity">
    <text evidence="1">Belongs to the RutC family.</text>
</comment>
<name>A0A815QMV5_9BILA</name>
<evidence type="ECO:0000256" key="2">
    <source>
        <dbReference type="SAM" id="Coils"/>
    </source>
</evidence>
<proteinExistence type="inferred from homology"/>
<evidence type="ECO:0000313" key="5">
    <source>
        <dbReference type="Proteomes" id="UP000663860"/>
    </source>
</evidence>
<dbReference type="InterPro" id="IPR035959">
    <property type="entry name" value="RutC-like_sf"/>
</dbReference>
<dbReference type="Proteomes" id="UP000663868">
    <property type="component" value="Unassembled WGS sequence"/>
</dbReference>
<sequence>MLYLTGQIAIHLKTDHMISGDIRNQAYQVLRNLEAVLNAAESSVEQLVRCLIMLTNIEQDYEIVNKIYSECHTFLCDHSPGLVVVVLADNGDSCISVSSSHNGLYTSPISCSSCIWLTWIPNSSANGL</sequence>
<reference evidence="3" key="1">
    <citation type="submission" date="2021-02" db="EMBL/GenBank/DDBJ databases">
        <authorList>
            <person name="Nowell W R."/>
        </authorList>
    </citation>
    <scope>NUCLEOTIDE SEQUENCE</scope>
</reference>
<dbReference type="Gene3D" id="3.30.1330.40">
    <property type="entry name" value="RutC-like"/>
    <property type="match status" value="1"/>
</dbReference>